<organism evidence="2 3">
    <name type="scientific">Sphingomonas ginsenosidivorax</name>
    <dbReference type="NCBI Taxonomy" id="862135"/>
    <lineage>
        <taxon>Bacteria</taxon>
        <taxon>Pseudomonadati</taxon>
        <taxon>Pseudomonadota</taxon>
        <taxon>Alphaproteobacteria</taxon>
        <taxon>Sphingomonadales</taxon>
        <taxon>Sphingomonadaceae</taxon>
        <taxon>Sphingomonas</taxon>
    </lineage>
</organism>
<dbReference type="Proteomes" id="UP000321250">
    <property type="component" value="Unassembled WGS sequence"/>
</dbReference>
<protein>
    <submittedName>
        <fullName evidence="2">Uncharacterized protein</fullName>
    </submittedName>
</protein>
<proteinExistence type="predicted"/>
<reference evidence="2 3" key="1">
    <citation type="journal article" date="2013" name="Antonie Van Leeuwenhoek">
        <title>Sphingomonas ginsenosidivorax sp. nov., with the ability to transform ginsenosides.</title>
        <authorList>
            <person name="Jin X.F."/>
            <person name="Kim J.K."/>
            <person name="Liu Q.M."/>
            <person name="Kang M.S."/>
            <person name="He D."/>
            <person name="Jin F.X."/>
            <person name="Kim S.C."/>
            <person name="Im W.T."/>
        </authorList>
    </citation>
    <scope>NUCLEOTIDE SEQUENCE [LARGE SCALE GENOMIC DNA]</scope>
    <source>
        <strain evidence="2 3">KHI67</strain>
    </source>
</reference>
<comment type="caution">
    <text evidence="2">The sequence shown here is derived from an EMBL/GenBank/DDBJ whole genome shotgun (WGS) entry which is preliminary data.</text>
</comment>
<dbReference type="RefSeq" id="WP_147082732.1">
    <property type="nucleotide sequence ID" value="NZ_VOQR01000001.1"/>
</dbReference>
<name>A0A5C6UG61_9SPHN</name>
<gene>
    <name evidence="2" type="ORF">FSB78_11250</name>
</gene>
<evidence type="ECO:0000313" key="3">
    <source>
        <dbReference type="Proteomes" id="UP000321250"/>
    </source>
</evidence>
<evidence type="ECO:0000313" key="2">
    <source>
        <dbReference type="EMBL" id="TXC71454.1"/>
    </source>
</evidence>
<feature type="region of interest" description="Disordered" evidence="1">
    <location>
        <begin position="38"/>
        <end position="71"/>
    </location>
</feature>
<dbReference type="AlphaFoldDB" id="A0A5C6UG61"/>
<evidence type="ECO:0000256" key="1">
    <source>
        <dbReference type="SAM" id="MobiDB-lite"/>
    </source>
</evidence>
<sequence length="126" mass="12875">MARPTIRKAIRRRPTAKRASLPAAVASAVVAQLTTTVGSGRVARTAPVRTKRKTGALSHPAARGKTGARRPTLAAAVASAVTGRLSASGAARKTPARKAKPRGSLVAAVASAVSRQLAGRAALRRR</sequence>
<accession>A0A5C6UG61</accession>
<keyword evidence="3" id="KW-1185">Reference proteome</keyword>
<dbReference type="EMBL" id="VOQR01000001">
    <property type="protein sequence ID" value="TXC71454.1"/>
    <property type="molecule type" value="Genomic_DNA"/>
</dbReference>